<evidence type="ECO:0000256" key="3">
    <source>
        <dbReference type="RuleBase" id="RU004514"/>
    </source>
</evidence>
<dbReference type="Gene3D" id="3.20.20.10">
    <property type="entry name" value="Alanine racemase"/>
    <property type="match status" value="1"/>
</dbReference>
<evidence type="ECO:0000256" key="2">
    <source>
        <dbReference type="HAMAP-Rule" id="MF_02087"/>
    </source>
</evidence>
<dbReference type="PIRSF" id="PIRSF004848">
    <property type="entry name" value="YBL036c_PLPDEIII"/>
    <property type="match status" value="1"/>
</dbReference>
<keyword evidence="6" id="KW-1185">Reference proteome</keyword>
<dbReference type="EMBL" id="JAAVNE010000114">
    <property type="protein sequence ID" value="NKC34629.1"/>
    <property type="molecule type" value="Genomic_DNA"/>
</dbReference>
<comment type="function">
    <text evidence="2">Pyridoxal 5'-phosphate (PLP)-binding protein, which is involved in PLP homeostasis.</text>
</comment>
<gene>
    <name evidence="5" type="ORF">HEQ75_27540</name>
</gene>
<evidence type="ECO:0000313" key="5">
    <source>
        <dbReference type="EMBL" id="NKC34629.1"/>
    </source>
</evidence>
<dbReference type="PANTHER" id="PTHR10146:SF14">
    <property type="entry name" value="PYRIDOXAL PHOSPHATE HOMEOSTASIS PROTEIN"/>
    <property type="match status" value="1"/>
</dbReference>
<comment type="caution">
    <text evidence="5">The sequence shown here is derived from an EMBL/GenBank/DDBJ whole genome shotgun (WGS) entry which is preliminary data.</text>
</comment>
<dbReference type="InterPro" id="IPR011078">
    <property type="entry name" value="PyrdxlP_homeostasis"/>
</dbReference>
<dbReference type="InterPro" id="IPR001608">
    <property type="entry name" value="Ala_racemase_N"/>
</dbReference>
<dbReference type="Proteomes" id="UP000787635">
    <property type="component" value="Unassembled WGS sequence"/>
</dbReference>
<name>A0ABX1EBR8_9PROT</name>
<dbReference type="InterPro" id="IPR029066">
    <property type="entry name" value="PLP-binding_barrel"/>
</dbReference>
<evidence type="ECO:0000256" key="1">
    <source>
        <dbReference type="ARBA" id="ARBA00022898"/>
    </source>
</evidence>
<dbReference type="PANTHER" id="PTHR10146">
    <property type="entry name" value="PROLINE SYNTHETASE CO-TRANSCRIBED BACTERIAL HOMOLOG PROTEIN"/>
    <property type="match status" value="1"/>
</dbReference>
<feature type="modified residue" description="N6-(pyridoxal phosphate)lysine" evidence="2">
    <location>
        <position position="46"/>
    </location>
</feature>
<reference evidence="5 6" key="1">
    <citation type="submission" date="2020-03" db="EMBL/GenBank/DDBJ databases">
        <title>Roseomonas selenitidurans sp. nov. isolated from urban soil.</title>
        <authorList>
            <person name="Liu H."/>
        </authorList>
    </citation>
    <scope>NUCLEOTIDE SEQUENCE [LARGE SCALE GENOMIC DNA]</scope>
    <source>
        <strain evidence="5 6">BU-1</strain>
    </source>
</reference>
<accession>A0ABX1EBR8</accession>
<sequence>MPNLPPDRHADPDLAARLADIRHRIAEACRRANRPADSVTLVAVSKTHPVEAVAVALAAGQTCFGENRVQEAQAKFPSLRPAHPALRLHLIGALQTNKARDAVRVADVIESLDRPKLALALREAMQKEGRAPAMLVQVNIGDEPQKAGIPTAEADAFIRTCREEHGLPVTGLMCIPPAEGDPRPHFAALAALAARHGLATLSMGMSGDFEAAIAEGATHVRVGTAIFGHRPAPQA</sequence>
<organism evidence="5 6">
    <name type="scientific">Falsiroseomonas selenitidurans</name>
    <dbReference type="NCBI Taxonomy" id="2716335"/>
    <lineage>
        <taxon>Bacteria</taxon>
        <taxon>Pseudomonadati</taxon>
        <taxon>Pseudomonadota</taxon>
        <taxon>Alphaproteobacteria</taxon>
        <taxon>Acetobacterales</taxon>
        <taxon>Roseomonadaceae</taxon>
        <taxon>Falsiroseomonas</taxon>
    </lineage>
</organism>
<keyword evidence="1 2" id="KW-0663">Pyridoxal phosphate</keyword>
<comment type="similarity">
    <text evidence="2 3">Belongs to the pyridoxal phosphate-binding protein YggS/PROSC family.</text>
</comment>
<evidence type="ECO:0000259" key="4">
    <source>
        <dbReference type="Pfam" id="PF01168"/>
    </source>
</evidence>
<feature type="domain" description="Alanine racemase N-terminal" evidence="4">
    <location>
        <begin position="18"/>
        <end position="231"/>
    </location>
</feature>
<proteinExistence type="inferred from homology"/>
<protein>
    <recommendedName>
        <fullName evidence="2">Pyridoxal phosphate homeostasis protein</fullName>
        <shortName evidence="2">PLP homeostasis protein</shortName>
    </recommendedName>
</protein>
<dbReference type="CDD" id="cd00635">
    <property type="entry name" value="PLPDE_III_YBL036c_like"/>
    <property type="match status" value="1"/>
</dbReference>
<dbReference type="HAMAP" id="MF_02087">
    <property type="entry name" value="PLP_homeostasis"/>
    <property type="match status" value="1"/>
</dbReference>
<dbReference type="NCBIfam" id="TIGR00044">
    <property type="entry name" value="YggS family pyridoxal phosphate-dependent enzyme"/>
    <property type="match status" value="1"/>
</dbReference>
<evidence type="ECO:0000313" key="6">
    <source>
        <dbReference type="Proteomes" id="UP000787635"/>
    </source>
</evidence>
<dbReference type="SUPFAM" id="SSF51419">
    <property type="entry name" value="PLP-binding barrel"/>
    <property type="match status" value="1"/>
</dbReference>
<dbReference type="Pfam" id="PF01168">
    <property type="entry name" value="Ala_racemase_N"/>
    <property type="match status" value="1"/>
</dbReference>
<dbReference type="RefSeq" id="WP_168035319.1">
    <property type="nucleotide sequence ID" value="NZ_JAAVNE010000114.1"/>
</dbReference>